<dbReference type="OrthoDB" id="4420166at2"/>
<dbReference type="InterPro" id="IPR008988">
    <property type="entry name" value="Transcriptional_repressor_C"/>
</dbReference>
<evidence type="ECO:0000313" key="5">
    <source>
        <dbReference type="Proteomes" id="UP000287609"/>
    </source>
</evidence>
<accession>A0A430FSK9</accession>
<sequence>MSNQKFRSTPGRAPAGQTPDGKPLTVRDCPLHVDATITGIRLDPQHRFRMLELGLRVGTTIRVTQRSNAGGRVVARGPERIALDGQTAASILLNLK</sequence>
<dbReference type="SUPFAM" id="SSF50037">
    <property type="entry name" value="C-terminal domain of transcriptional repressors"/>
    <property type="match status" value="1"/>
</dbReference>
<protein>
    <submittedName>
        <fullName evidence="4">Ferrous iron transport protein A</fullName>
    </submittedName>
</protein>
<dbReference type="RefSeq" id="WP_125963024.1">
    <property type="nucleotide sequence ID" value="NZ_QXGM01000001.1"/>
</dbReference>
<dbReference type="SMART" id="SM00899">
    <property type="entry name" value="FeoA"/>
    <property type="match status" value="1"/>
</dbReference>
<evidence type="ECO:0000256" key="2">
    <source>
        <dbReference type="SAM" id="MobiDB-lite"/>
    </source>
</evidence>
<dbReference type="AlphaFoldDB" id="A0A430FSK9"/>
<evidence type="ECO:0000313" key="4">
    <source>
        <dbReference type="EMBL" id="RSX55841.1"/>
    </source>
</evidence>
<feature type="domain" description="Ferrous iron transporter FeoA-like" evidence="3">
    <location>
        <begin position="24"/>
        <end position="95"/>
    </location>
</feature>
<keyword evidence="5" id="KW-1185">Reference proteome</keyword>
<dbReference type="Proteomes" id="UP000287609">
    <property type="component" value="Unassembled WGS sequence"/>
</dbReference>
<evidence type="ECO:0000256" key="1">
    <source>
        <dbReference type="ARBA" id="ARBA00023004"/>
    </source>
</evidence>
<dbReference type="Pfam" id="PF04023">
    <property type="entry name" value="FeoA"/>
    <property type="match status" value="1"/>
</dbReference>
<organism evidence="4 5">
    <name type="scientific">Bifidobacterium dolichotidis</name>
    <dbReference type="NCBI Taxonomy" id="2306976"/>
    <lineage>
        <taxon>Bacteria</taxon>
        <taxon>Bacillati</taxon>
        <taxon>Actinomycetota</taxon>
        <taxon>Actinomycetes</taxon>
        <taxon>Bifidobacteriales</taxon>
        <taxon>Bifidobacteriaceae</taxon>
        <taxon>Bifidobacterium</taxon>
    </lineage>
</organism>
<comment type="caution">
    <text evidence="4">The sequence shown here is derived from an EMBL/GenBank/DDBJ whole genome shotgun (WGS) entry which is preliminary data.</text>
</comment>
<dbReference type="GO" id="GO:0046914">
    <property type="term" value="F:transition metal ion binding"/>
    <property type="evidence" value="ECO:0007669"/>
    <property type="project" value="InterPro"/>
</dbReference>
<reference evidence="4 5" key="1">
    <citation type="submission" date="2018-09" db="EMBL/GenBank/DDBJ databases">
        <title>Characterization of the phylogenetic diversity of five novel species belonging to the genus Bifidobacterium.</title>
        <authorList>
            <person name="Lugli G.A."/>
            <person name="Duranti S."/>
            <person name="Milani C."/>
        </authorList>
    </citation>
    <scope>NUCLEOTIDE SEQUENCE [LARGE SCALE GENOMIC DNA]</scope>
    <source>
        <strain evidence="4 5">2036B</strain>
    </source>
</reference>
<keyword evidence="1" id="KW-0408">Iron</keyword>
<proteinExistence type="predicted"/>
<gene>
    <name evidence="4" type="ORF">D2E26_0404</name>
</gene>
<dbReference type="InterPro" id="IPR007167">
    <property type="entry name" value="Fe-transptr_FeoA-like"/>
</dbReference>
<feature type="region of interest" description="Disordered" evidence="2">
    <location>
        <begin position="1"/>
        <end position="27"/>
    </location>
</feature>
<dbReference type="InterPro" id="IPR038157">
    <property type="entry name" value="FeoA_core_dom"/>
</dbReference>
<evidence type="ECO:0000259" key="3">
    <source>
        <dbReference type="SMART" id="SM00899"/>
    </source>
</evidence>
<dbReference type="EMBL" id="QXGM01000001">
    <property type="protein sequence ID" value="RSX55841.1"/>
    <property type="molecule type" value="Genomic_DNA"/>
</dbReference>
<dbReference type="Gene3D" id="2.30.30.90">
    <property type="match status" value="1"/>
</dbReference>
<name>A0A430FSK9_9BIFI</name>